<dbReference type="OrthoDB" id="9770373at2"/>
<dbReference type="RefSeq" id="WP_012583974.1">
    <property type="nucleotide sequence ID" value="NC_011661.1"/>
</dbReference>
<dbReference type="PANTHER" id="PTHR41259">
    <property type="entry name" value="DOUBLE-STRAND BREAK REPAIR RAD50 ATPASE, PUTATIVE-RELATED"/>
    <property type="match status" value="1"/>
</dbReference>
<dbReference type="STRING" id="515635.Dtur_1626"/>
<evidence type="ECO:0000313" key="3">
    <source>
        <dbReference type="EMBL" id="ACK42899.1"/>
    </source>
</evidence>
<evidence type="ECO:0000313" key="4">
    <source>
        <dbReference type="Proteomes" id="UP000007719"/>
    </source>
</evidence>
<keyword evidence="1" id="KW-0175">Coiled coil</keyword>
<dbReference type="GO" id="GO:0016887">
    <property type="term" value="F:ATP hydrolysis activity"/>
    <property type="evidence" value="ECO:0007669"/>
    <property type="project" value="InterPro"/>
</dbReference>
<dbReference type="InterPro" id="IPR027417">
    <property type="entry name" value="P-loop_NTPase"/>
</dbReference>
<dbReference type="AlphaFoldDB" id="B8E2Q5"/>
<sequence length="978" mass="114980">MIKLVSLKLSNFKQYQNARIEFPEQGKILIKGKNEAGKSTIFEAIAFALFGKPVYVGSKPNLIRFNAEKAQIELVVKTEDKILTIRRVLSKNASQNAELHIKKNDSSTPIIITGVKNVDPRIIKEIGIDQDIFINTCFIGQKRLETLENLTAQERQEIISKLFNLDYFVNLIGKAKDIKKEFTNQKEQYEIIKKAGEAKRDLPEIKKKIEEVEEQLNKIRKIELSHEIMKKEKLLKTLIEEITKLEEEIEKVRKDVALLERYKEEEKLINEIRSMEEKINILEKQKNQTLEKIQELEGKIKEEEKIKERIDFLNKGIKIKSRVEELTRILSEEKLKISKTEETIPNLLEKVENYKEIVKKINTEKILLNKLSYLEESLQKLEIRKRNLEKREEKLRNALNEINKVKENLKIHQKALDYKEKEEKVLFLEKSLSKIKNSLILSFISTLLFLLLSFLLNQLFLIPSIILITTTIFIYKNYSQINSNLSKELTITEFIKRDIPEHLIKKGKEELRKELIEIEKRSEIKKNKAERVIEAIKTQISNIDPSSLIEEKAKINKEISDINLLKDEAQRLIFDLSSRLKCDNHITAIEEKILKVQEVLEKKRREIDDREKEIEYLKKEDPIPDRELSNLISEKGSLENELRNIDHYKKELDKQKILLLNLEKNIKEEKEKIEFLSKKIPSTDNEYVKRLKEIIKDLEERKVKENYENILSQLSNKRGQKSSVEEEYKKLIEEFKSNFQEETWEIYSSTDVDPKEKEVLINQKEELIKILGEKEAILKEYEKRTGKKVEDLIPEKIEEDYKNLEKNIQKMEYAIKIAESTRESILKSILPRTMAFMQKILPILTSDRYHYAEIDESYKLRVYTSDTKDPLEKNIFSGGTQDQLSLALRLAFAMATLPQDKGVQPKFIFLDEPLGSFDEDRARGLLYLLTQGEVAEFFDQIFVVTHVPIEEELFDEIYYVNNGQIIKIDKNSNLTLDF</sequence>
<dbReference type="EMBL" id="CP001251">
    <property type="protein sequence ID" value="ACK42899.1"/>
    <property type="molecule type" value="Genomic_DNA"/>
</dbReference>
<dbReference type="Proteomes" id="UP000007719">
    <property type="component" value="Chromosome"/>
</dbReference>
<reference evidence="4" key="1">
    <citation type="journal article" date="2016" name="Front. Microbiol.">
        <title>The complete genome sequence of hyperthermophile Dictyoglomus turgidum DSM 6724 reveals a specialized carbohydrate fermentor.</title>
        <authorList>
            <person name="Brumm P.J."/>
            <person name="Gowda K."/>
            <person name="Robb F.T."/>
            <person name="Mead D.A."/>
        </authorList>
    </citation>
    <scope>NUCLEOTIDE SEQUENCE [LARGE SCALE GENOMIC DNA]</scope>
    <source>
        <strain evidence="4">DSM 6724 / Z-1310</strain>
    </source>
</reference>
<name>B8E2Q5_DICTD</name>
<dbReference type="Pfam" id="PF13476">
    <property type="entry name" value="AAA_23"/>
    <property type="match status" value="1"/>
</dbReference>
<organism evidence="3 4">
    <name type="scientific">Dictyoglomus turgidum (strain DSM 6724 / Z-1310)</name>
    <dbReference type="NCBI Taxonomy" id="515635"/>
    <lineage>
        <taxon>Bacteria</taxon>
        <taxon>Pseudomonadati</taxon>
        <taxon>Dictyoglomota</taxon>
        <taxon>Dictyoglomia</taxon>
        <taxon>Dictyoglomales</taxon>
        <taxon>Dictyoglomaceae</taxon>
        <taxon>Dictyoglomus</taxon>
    </lineage>
</organism>
<accession>B8E2Q5</accession>
<dbReference type="HOGENOM" id="CLU_338230_0_0_0"/>
<dbReference type="InParanoid" id="B8E2Q5"/>
<proteinExistence type="predicted"/>
<dbReference type="Gene3D" id="3.40.50.300">
    <property type="entry name" value="P-loop containing nucleotide triphosphate hydrolases"/>
    <property type="match status" value="2"/>
</dbReference>
<feature type="coiled-coil region" evidence="1">
    <location>
        <begin position="195"/>
        <end position="438"/>
    </location>
</feature>
<dbReference type="InterPro" id="IPR038729">
    <property type="entry name" value="Rad50/SbcC_AAA"/>
</dbReference>
<dbReference type="EnsemblBacteria" id="ACK42899">
    <property type="protein sequence ID" value="ACK42899"/>
    <property type="gene ID" value="Dtur_1626"/>
</dbReference>
<feature type="coiled-coil region" evidence="1">
    <location>
        <begin position="586"/>
        <end position="734"/>
    </location>
</feature>
<gene>
    <name evidence="3" type="ordered locus">Dtur_1626</name>
</gene>
<dbReference type="GO" id="GO:0006302">
    <property type="term" value="P:double-strand break repair"/>
    <property type="evidence" value="ECO:0007669"/>
    <property type="project" value="InterPro"/>
</dbReference>
<feature type="domain" description="Rad50/SbcC-type AAA" evidence="2">
    <location>
        <begin position="6"/>
        <end position="216"/>
    </location>
</feature>
<dbReference type="eggNOG" id="COG0419">
    <property type="taxonomic scope" value="Bacteria"/>
</dbReference>
<dbReference type="SUPFAM" id="SSF52540">
    <property type="entry name" value="P-loop containing nucleoside triphosphate hydrolases"/>
    <property type="match status" value="1"/>
</dbReference>
<evidence type="ECO:0000259" key="2">
    <source>
        <dbReference type="Pfam" id="PF13476"/>
    </source>
</evidence>
<feature type="coiled-coil region" evidence="1">
    <location>
        <begin position="764"/>
        <end position="821"/>
    </location>
</feature>
<dbReference type="KEGG" id="dtu:Dtur_1626"/>
<protein>
    <submittedName>
        <fullName evidence="3">SMC domain protein</fullName>
    </submittedName>
</protein>
<dbReference type="PANTHER" id="PTHR41259:SF1">
    <property type="entry name" value="DOUBLE-STRAND BREAK REPAIR RAD50 ATPASE, PUTATIVE-RELATED"/>
    <property type="match status" value="1"/>
</dbReference>
<evidence type="ECO:0000256" key="1">
    <source>
        <dbReference type="SAM" id="Coils"/>
    </source>
</evidence>
<keyword evidence="4" id="KW-1185">Reference proteome</keyword>